<dbReference type="PANTHER" id="PTHR38590">
    <property type="entry name" value="BLL0828 PROTEIN"/>
    <property type="match status" value="1"/>
</dbReference>
<evidence type="ECO:0000313" key="3">
    <source>
        <dbReference type="Proteomes" id="UP000321129"/>
    </source>
</evidence>
<protein>
    <submittedName>
        <fullName evidence="2">Endonuclease domain-containing protein</fullName>
    </submittedName>
</protein>
<dbReference type="OrthoDB" id="9798754at2"/>
<dbReference type="Pfam" id="PF04480">
    <property type="entry name" value="DUF559"/>
    <property type="match status" value="1"/>
</dbReference>
<dbReference type="Gene3D" id="3.40.960.10">
    <property type="entry name" value="VSR Endonuclease"/>
    <property type="match status" value="1"/>
</dbReference>
<keyword evidence="3" id="KW-1185">Reference proteome</keyword>
<evidence type="ECO:0000313" key="2">
    <source>
        <dbReference type="EMBL" id="TXC68410.1"/>
    </source>
</evidence>
<dbReference type="InterPro" id="IPR011335">
    <property type="entry name" value="Restrct_endonuc-II-like"/>
</dbReference>
<proteinExistence type="predicted"/>
<organism evidence="2 3">
    <name type="scientific">Flavisphingopyxis soli</name>
    <dbReference type="NCBI Taxonomy" id="2601267"/>
    <lineage>
        <taxon>Bacteria</taxon>
        <taxon>Pseudomonadati</taxon>
        <taxon>Pseudomonadota</taxon>
        <taxon>Alphaproteobacteria</taxon>
        <taxon>Sphingomonadales</taxon>
        <taxon>Sphingopyxidaceae</taxon>
        <taxon>Flavisphingopyxis</taxon>
    </lineage>
</organism>
<reference evidence="2 3" key="1">
    <citation type="submission" date="2019-08" db="EMBL/GenBank/DDBJ databases">
        <title>Sphingorhabdus soil sp. nov., isolated from arctic soil.</title>
        <authorList>
            <person name="Liu Y."/>
        </authorList>
    </citation>
    <scope>NUCLEOTIDE SEQUENCE [LARGE SCALE GENOMIC DNA]</scope>
    <source>
        <strain evidence="2 3">D-2Q-5-6</strain>
    </source>
</reference>
<keyword evidence="2" id="KW-0255">Endonuclease</keyword>
<dbReference type="SUPFAM" id="SSF52980">
    <property type="entry name" value="Restriction endonuclease-like"/>
    <property type="match status" value="1"/>
</dbReference>
<dbReference type="PANTHER" id="PTHR38590:SF1">
    <property type="entry name" value="BLL0828 PROTEIN"/>
    <property type="match status" value="1"/>
</dbReference>
<accession>A0A5C6U7R3</accession>
<dbReference type="Proteomes" id="UP000321129">
    <property type="component" value="Unassembled WGS sequence"/>
</dbReference>
<feature type="domain" description="DUF559" evidence="1">
    <location>
        <begin position="1"/>
        <end position="98"/>
    </location>
</feature>
<dbReference type="AlphaFoldDB" id="A0A5C6U7R3"/>
<dbReference type="InterPro" id="IPR007569">
    <property type="entry name" value="DUF559"/>
</dbReference>
<keyword evidence="2" id="KW-0540">Nuclease</keyword>
<evidence type="ECO:0000259" key="1">
    <source>
        <dbReference type="Pfam" id="PF04480"/>
    </source>
</evidence>
<comment type="caution">
    <text evidence="2">The sequence shown here is derived from an EMBL/GenBank/DDBJ whole genome shotgun (WGS) entry which is preliminary data.</text>
</comment>
<sequence length="109" mass="12490">MRREPTEPERRVWNELRNSGFFGHKFRRQATIGNRIADFFCPGKGLIVEIDGDTHDRDADLKRDAMVECQTGFRTIRFTNREVMHNIDGVLSALKSALNEKPDRWGGGG</sequence>
<dbReference type="InterPro" id="IPR047216">
    <property type="entry name" value="Endonuclease_DUF559_bact"/>
</dbReference>
<name>A0A5C6U7R3_9SPHN</name>
<dbReference type="GO" id="GO:0004519">
    <property type="term" value="F:endonuclease activity"/>
    <property type="evidence" value="ECO:0007669"/>
    <property type="project" value="UniProtKB-KW"/>
</dbReference>
<dbReference type="EMBL" id="VOPY01000003">
    <property type="protein sequence ID" value="TXC68410.1"/>
    <property type="molecule type" value="Genomic_DNA"/>
</dbReference>
<keyword evidence="2" id="KW-0378">Hydrolase</keyword>
<gene>
    <name evidence="2" type="ORF">FSZ31_11430</name>
</gene>
<dbReference type="CDD" id="cd01038">
    <property type="entry name" value="Endonuclease_DUF559"/>
    <property type="match status" value="1"/>
</dbReference>